<sequence length="659" mass="72400">MIFIAILLCPCVLLEALVNCASVEVGSHLPPVASHLNSSSINNRSNVGDSSHGPLATNSQNDPLEDHSSRTSRRLQARQVSTSEWIFSSLLQPDQIPSSSSTSQQGRRGNSNLSYRSIAPAASSNYYTNYYRNHNIYAPQTARHINGNDDKSQEGRHYNHPSTRGTEESFSADHRGALPAAPASVDNSAFGLVRKRTPSSLIPPNNDVVNSMSSATSKMPEVLSQPGVGTTGLSKTAPATDPTLLLTDRPTSTQEMQISNDEAATLDDIEFESRAEIGRGLKRAREMNSGTESSDFLHFEDNAPIVFPGTTTMSDKPATLRPYARPGKTGDTFAPDITVDPFDARLIDGWKRLYELRKKSQSFSETKKSSIASDQSADAKIINMLTIHGTPKCAGKGGYCEQIESYPKSFFNQILNKTLSPDIFQNIFGETTDNKSVVTDVEFKLRHDLEDTPLCSVREHTIFPKAAQNRKGKFMYIVNHDEYLQGIRVETCTKERDTCNMFDEQGLEGHLPGYTSICKQKYIYKKLLAFTPDGKAMPDTFRLPSCCVCHIRSKFISDRINPGADIGDSDIHPTMAADDNSWNPSSTRAPHETSSPSSTDPLDYGGITFPTNSNDDLSSYQVPTPTTSTSSSRISGSQHQIGGQQHNRAENQTASRRLH</sequence>
<feature type="signal peptide" evidence="5">
    <location>
        <begin position="1"/>
        <end position="16"/>
    </location>
</feature>
<organism evidence="7 8">
    <name type="scientific">Orchesella dallaii</name>
    <dbReference type="NCBI Taxonomy" id="48710"/>
    <lineage>
        <taxon>Eukaryota</taxon>
        <taxon>Metazoa</taxon>
        <taxon>Ecdysozoa</taxon>
        <taxon>Arthropoda</taxon>
        <taxon>Hexapoda</taxon>
        <taxon>Collembola</taxon>
        <taxon>Entomobryomorpha</taxon>
        <taxon>Entomobryoidea</taxon>
        <taxon>Orchesellidae</taxon>
        <taxon>Orchesellinae</taxon>
        <taxon>Orchesella</taxon>
    </lineage>
</organism>
<dbReference type="Gene3D" id="2.10.90.10">
    <property type="entry name" value="Cystine-knot cytokines"/>
    <property type="match status" value="1"/>
</dbReference>
<keyword evidence="1 5" id="KW-0732">Signal</keyword>
<evidence type="ECO:0000256" key="1">
    <source>
        <dbReference type="ARBA" id="ARBA00022729"/>
    </source>
</evidence>
<evidence type="ECO:0000259" key="6">
    <source>
        <dbReference type="Pfam" id="PF16077"/>
    </source>
</evidence>
<protein>
    <recommendedName>
        <fullName evidence="6">Spaetzle domain-containing protein</fullName>
    </recommendedName>
</protein>
<feature type="region of interest" description="Disordered" evidence="4">
    <location>
        <begin position="94"/>
        <end position="115"/>
    </location>
</feature>
<feature type="compositionally biased region" description="Polar residues" evidence="4">
    <location>
        <begin position="650"/>
        <end position="659"/>
    </location>
</feature>
<evidence type="ECO:0000256" key="2">
    <source>
        <dbReference type="ARBA" id="ARBA00023157"/>
    </source>
</evidence>
<feature type="compositionally biased region" description="Low complexity" evidence="4">
    <location>
        <begin position="618"/>
        <end position="646"/>
    </location>
</feature>
<dbReference type="SUPFAM" id="SSF57501">
    <property type="entry name" value="Cystine-knot cytokines"/>
    <property type="match status" value="1"/>
</dbReference>
<keyword evidence="8" id="KW-1185">Reference proteome</keyword>
<evidence type="ECO:0000313" key="8">
    <source>
        <dbReference type="Proteomes" id="UP001642540"/>
    </source>
</evidence>
<evidence type="ECO:0000256" key="5">
    <source>
        <dbReference type="SAM" id="SignalP"/>
    </source>
</evidence>
<feature type="compositionally biased region" description="Low complexity" evidence="4">
    <location>
        <begin position="98"/>
        <end position="111"/>
    </location>
</feature>
<dbReference type="InterPro" id="IPR052444">
    <property type="entry name" value="Spz/Toll_ligand-like"/>
</dbReference>
<reference evidence="7 8" key="1">
    <citation type="submission" date="2024-08" db="EMBL/GenBank/DDBJ databases">
        <authorList>
            <person name="Cucini C."/>
            <person name="Frati F."/>
        </authorList>
    </citation>
    <scope>NUCLEOTIDE SEQUENCE [LARGE SCALE GENOMIC DNA]</scope>
</reference>
<keyword evidence="2" id="KW-1015">Disulfide bond</keyword>
<evidence type="ECO:0000256" key="3">
    <source>
        <dbReference type="ARBA" id="ARBA00023180"/>
    </source>
</evidence>
<dbReference type="Proteomes" id="UP001642540">
    <property type="component" value="Unassembled WGS sequence"/>
</dbReference>
<feature type="compositionally biased region" description="Low complexity" evidence="4">
    <location>
        <begin position="236"/>
        <end position="245"/>
    </location>
</feature>
<dbReference type="InterPro" id="IPR032104">
    <property type="entry name" value="Spaetzle"/>
</dbReference>
<evidence type="ECO:0000256" key="4">
    <source>
        <dbReference type="SAM" id="MobiDB-lite"/>
    </source>
</evidence>
<feature type="compositionally biased region" description="Polar residues" evidence="4">
    <location>
        <begin position="40"/>
        <end position="49"/>
    </location>
</feature>
<dbReference type="PANTHER" id="PTHR23199:SF12">
    <property type="entry name" value="NEUROTROPHIN 1-RELATED"/>
    <property type="match status" value="1"/>
</dbReference>
<feature type="region of interest" description="Disordered" evidence="4">
    <location>
        <begin position="562"/>
        <end position="659"/>
    </location>
</feature>
<dbReference type="InterPro" id="IPR029034">
    <property type="entry name" value="Cystine-knot_cytokine"/>
</dbReference>
<feature type="chain" id="PRO_5046774282" description="Spaetzle domain-containing protein" evidence="5">
    <location>
        <begin position="17"/>
        <end position="659"/>
    </location>
</feature>
<feature type="compositionally biased region" description="Basic and acidic residues" evidence="4">
    <location>
        <begin position="146"/>
        <end position="157"/>
    </location>
</feature>
<name>A0ABP1QL73_9HEXA</name>
<feature type="region of interest" description="Disordered" evidence="4">
    <location>
        <begin position="223"/>
        <end position="245"/>
    </location>
</feature>
<dbReference type="Pfam" id="PF16077">
    <property type="entry name" value="Spaetzle"/>
    <property type="match status" value="1"/>
</dbReference>
<keyword evidence="3" id="KW-0325">Glycoprotein</keyword>
<evidence type="ECO:0000313" key="7">
    <source>
        <dbReference type="EMBL" id="CAL8106374.1"/>
    </source>
</evidence>
<proteinExistence type="predicted"/>
<comment type="caution">
    <text evidence="7">The sequence shown here is derived from an EMBL/GenBank/DDBJ whole genome shotgun (WGS) entry which is preliminary data.</text>
</comment>
<feature type="region of interest" description="Disordered" evidence="4">
    <location>
        <begin position="143"/>
        <end position="172"/>
    </location>
</feature>
<feature type="domain" description="Spaetzle" evidence="6">
    <location>
        <begin position="453"/>
        <end position="551"/>
    </location>
</feature>
<feature type="compositionally biased region" description="Polar residues" evidence="4">
    <location>
        <begin position="580"/>
        <end position="600"/>
    </location>
</feature>
<feature type="region of interest" description="Disordered" evidence="4">
    <location>
        <begin position="40"/>
        <end position="75"/>
    </location>
</feature>
<dbReference type="PANTHER" id="PTHR23199">
    <property type="entry name" value="NEUROTROPHIN 1-RELATED"/>
    <property type="match status" value="1"/>
</dbReference>
<accession>A0ABP1QL73</accession>
<gene>
    <name evidence="7" type="ORF">ODALV1_LOCUS12340</name>
</gene>
<dbReference type="EMBL" id="CAXLJM020000038">
    <property type="protein sequence ID" value="CAL8106374.1"/>
    <property type="molecule type" value="Genomic_DNA"/>
</dbReference>